<keyword evidence="4 7" id="KW-0812">Transmembrane</keyword>
<evidence type="ECO:0000256" key="1">
    <source>
        <dbReference type="ARBA" id="ARBA00004651"/>
    </source>
</evidence>
<feature type="transmembrane region" description="Helical" evidence="7">
    <location>
        <begin position="151"/>
        <end position="173"/>
    </location>
</feature>
<evidence type="ECO:0000256" key="4">
    <source>
        <dbReference type="ARBA" id="ARBA00022692"/>
    </source>
</evidence>
<dbReference type="GO" id="GO:0022857">
    <property type="term" value="F:transmembrane transporter activity"/>
    <property type="evidence" value="ECO:0007669"/>
    <property type="project" value="UniProtKB-UniRule"/>
</dbReference>
<reference evidence="9" key="2">
    <citation type="submission" date="2020-09" db="EMBL/GenBank/DDBJ databases">
        <authorList>
            <person name="Sun Q."/>
            <person name="Kim S."/>
        </authorList>
    </citation>
    <scope>NUCLEOTIDE SEQUENCE</scope>
    <source>
        <strain evidence="9">KCTC 42650</strain>
    </source>
</reference>
<name>A0A8J3M3F6_9RHOB</name>
<feature type="transmembrane region" description="Helical" evidence="7">
    <location>
        <begin position="77"/>
        <end position="102"/>
    </location>
</feature>
<comment type="subunit">
    <text evidence="7">The complex comprises the extracytoplasmic solute receptor protein and the two transmembrane proteins.</text>
</comment>
<organism evidence="9 10">
    <name type="scientific">Seohaeicola zhoushanensis</name>
    <dbReference type="NCBI Taxonomy" id="1569283"/>
    <lineage>
        <taxon>Bacteria</taxon>
        <taxon>Pseudomonadati</taxon>
        <taxon>Pseudomonadota</taxon>
        <taxon>Alphaproteobacteria</taxon>
        <taxon>Rhodobacterales</taxon>
        <taxon>Roseobacteraceae</taxon>
        <taxon>Seohaeicola</taxon>
    </lineage>
</organism>
<dbReference type="Proteomes" id="UP000626220">
    <property type="component" value="Unassembled WGS sequence"/>
</dbReference>
<sequence>MYKFMLGFSRFMTMLGGLVLVVLIFITGISIAGRLLNGFFHGAFMKAVAPDFAAWMIAIGVGPISGDFELVEAGMAFAVFAFLPLCQITAGHASVDIFASFLPRGVNRFLRMAIEVIFAVVLIAIAIQLYSGMTDKLKNGETSFLLAYPVWWAYALSLFGAVAAAIVGVYMGAVRVTEFLTRRIIVIDGNEG</sequence>
<accession>A0A8J3M3F6</accession>
<feature type="domain" description="Tripartite ATP-independent periplasmic transporters DctQ component" evidence="8">
    <location>
        <begin position="63"/>
        <end position="170"/>
    </location>
</feature>
<keyword evidence="2 7" id="KW-0813">Transport</keyword>
<dbReference type="AlphaFoldDB" id="A0A8J3M3F6"/>
<comment type="caution">
    <text evidence="9">The sequence shown here is derived from an EMBL/GenBank/DDBJ whole genome shotgun (WGS) entry which is preliminary data.</text>
</comment>
<protein>
    <recommendedName>
        <fullName evidence="7">TRAP transporter small permease protein</fullName>
    </recommendedName>
</protein>
<comment type="subcellular location">
    <subcellularLocation>
        <location evidence="7">Cell inner membrane</location>
        <topology evidence="7">Multi-pass membrane protein</topology>
    </subcellularLocation>
    <subcellularLocation>
        <location evidence="1">Cell membrane</location>
        <topology evidence="1">Multi-pass membrane protein</topology>
    </subcellularLocation>
</comment>
<feature type="transmembrane region" description="Helical" evidence="7">
    <location>
        <begin position="12"/>
        <end position="36"/>
    </location>
</feature>
<keyword evidence="10" id="KW-1185">Reference proteome</keyword>
<keyword evidence="6 7" id="KW-0472">Membrane</keyword>
<evidence type="ECO:0000256" key="3">
    <source>
        <dbReference type="ARBA" id="ARBA00022475"/>
    </source>
</evidence>
<feature type="transmembrane region" description="Helical" evidence="7">
    <location>
        <begin position="48"/>
        <end position="65"/>
    </location>
</feature>
<comment type="similarity">
    <text evidence="7">Belongs to the TRAP transporter small permease family.</text>
</comment>
<evidence type="ECO:0000256" key="2">
    <source>
        <dbReference type="ARBA" id="ARBA00022448"/>
    </source>
</evidence>
<dbReference type="EMBL" id="BNCJ01000001">
    <property type="protein sequence ID" value="GHF33483.1"/>
    <property type="molecule type" value="Genomic_DNA"/>
</dbReference>
<evidence type="ECO:0000256" key="7">
    <source>
        <dbReference type="RuleBase" id="RU369079"/>
    </source>
</evidence>
<dbReference type="Pfam" id="PF04290">
    <property type="entry name" value="DctQ"/>
    <property type="match status" value="1"/>
</dbReference>
<keyword evidence="3" id="KW-1003">Cell membrane</keyword>
<comment type="function">
    <text evidence="7">Part of the tripartite ATP-independent periplasmic (TRAP) transport system.</text>
</comment>
<evidence type="ECO:0000313" key="10">
    <source>
        <dbReference type="Proteomes" id="UP000626220"/>
    </source>
</evidence>
<reference evidence="9" key="1">
    <citation type="journal article" date="2014" name="Int. J. Syst. Evol. Microbiol.">
        <title>Complete genome sequence of Corynebacterium casei LMG S-19264T (=DSM 44701T), isolated from a smear-ripened cheese.</title>
        <authorList>
            <consortium name="US DOE Joint Genome Institute (JGI-PGF)"/>
            <person name="Walter F."/>
            <person name="Albersmeier A."/>
            <person name="Kalinowski J."/>
            <person name="Ruckert C."/>
        </authorList>
    </citation>
    <scope>NUCLEOTIDE SEQUENCE</scope>
    <source>
        <strain evidence="9">KCTC 42650</strain>
    </source>
</reference>
<comment type="caution">
    <text evidence="7">Lacks conserved residue(s) required for the propagation of feature annotation.</text>
</comment>
<keyword evidence="5 7" id="KW-1133">Transmembrane helix</keyword>
<dbReference type="InterPro" id="IPR055348">
    <property type="entry name" value="DctQ"/>
</dbReference>
<dbReference type="GO" id="GO:0005886">
    <property type="term" value="C:plasma membrane"/>
    <property type="evidence" value="ECO:0007669"/>
    <property type="project" value="UniProtKB-SubCell"/>
</dbReference>
<evidence type="ECO:0000313" key="9">
    <source>
        <dbReference type="EMBL" id="GHF33483.1"/>
    </source>
</evidence>
<evidence type="ECO:0000256" key="6">
    <source>
        <dbReference type="ARBA" id="ARBA00023136"/>
    </source>
</evidence>
<keyword evidence="7" id="KW-0997">Cell inner membrane</keyword>
<evidence type="ECO:0000259" key="8">
    <source>
        <dbReference type="Pfam" id="PF04290"/>
    </source>
</evidence>
<gene>
    <name evidence="9" type="ORF">GCM10017056_01120</name>
</gene>
<evidence type="ECO:0000256" key="5">
    <source>
        <dbReference type="ARBA" id="ARBA00022989"/>
    </source>
</evidence>
<dbReference type="RefSeq" id="WP_189678082.1">
    <property type="nucleotide sequence ID" value="NZ_BNCJ01000001.1"/>
</dbReference>
<proteinExistence type="inferred from homology"/>
<feature type="transmembrane region" description="Helical" evidence="7">
    <location>
        <begin position="109"/>
        <end position="131"/>
    </location>
</feature>